<dbReference type="InterPro" id="IPR002659">
    <property type="entry name" value="Glyco_trans_31"/>
</dbReference>
<evidence type="ECO:0000256" key="1">
    <source>
        <dbReference type="ARBA" id="ARBA00004323"/>
    </source>
</evidence>
<evidence type="ECO:0000313" key="12">
    <source>
        <dbReference type="RefSeq" id="XP_018018608.1"/>
    </source>
</evidence>
<dbReference type="OrthoDB" id="115198at2759"/>
<dbReference type="KEGG" id="hazt:108675131"/>
<dbReference type="Proteomes" id="UP000694843">
    <property type="component" value="Unplaced"/>
</dbReference>
<keyword evidence="4" id="KW-0808">Transferase</keyword>
<comment type="subcellular location">
    <subcellularLocation>
        <location evidence="1 10">Golgi apparatus membrane</location>
        <topology evidence="1 10">Single-pass type II membrane protein</topology>
    </subcellularLocation>
</comment>
<evidence type="ECO:0000313" key="11">
    <source>
        <dbReference type="Proteomes" id="UP000694843"/>
    </source>
</evidence>
<dbReference type="PANTHER" id="PTHR11214:SF364">
    <property type="entry name" value="HEXOSYLTRANSFERASE"/>
    <property type="match status" value="1"/>
</dbReference>
<gene>
    <name evidence="12" type="primary">LOC108675131</name>
</gene>
<organism evidence="11 12">
    <name type="scientific">Hyalella azteca</name>
    <name type="common">Amphipod</name>
    <dbReference type="NCBI Taxonomy" id="294128"/>
    <lineage>
        <taxon>Eukaryota</taxon>
        <taxon>Metazoa</taxon>
        <taxon>Ecdysozoa</taxon>
        <taxon>Arthropoda</taxon>
        <taxon>Crustacea</taxon>
        <taxon>Multicrustacea</taxon>
        <taxon>Malacostraca</taxon>
        <taxon>Eumalacostraca</taxon>
        <taxon>Peracarida</taxon>
        <taxon>Amphipoda</taxon>
        <taxon>Senticaudata</taxon>
        <taxon>Talitrida</taxon>
        <taxon>Talitroidea</taxon>
        <taxon>Hyalellidae</taxon>
        <taxon>Hyalella</taxon>
    </lineage>
</organism>
<evidence type="ECO:0000256" key="7">
    <source>
        <dbReference type="ARBA" id="ARBA00022989"/>
    </source>
</evidence>
<dbReference type="AlphaFoldDB" id="A0A8B7NXW0"/>
<evidence type="ECO:0000256" key="3">
    <source>
        <dbReference type="ARBA" id="ARBA00022676"/>
    </source>
</evidence>
<evidence type="ECO:0000256" key="2">
    <source>
        <dbReference type="ARBA" id="ARBA00008661"/>
    </source>
</evidence>
<reference evidence="12" key="1">
    <citation type="submission" date="2025-08" db="UniProtKB">
        <authorList>
            <consortium name="RefSeq"/>
        </authorList>
    </citation>
    <scope>IDENTIFICATION</scope>
    <source>
        <tissue evidence="12">Whole organism</tissue>
    </source>
</reference>
<evidence type="ECO:0000256" key="5">
    <source>
        <dbReference type="ARBA" id="ARBA00022692"/>
    </source>
</evidence>
<dbReference type="GO" id="GO:0000139">
    <property type="term" value="C:Golgi membrane"/>
    <property type="evidence" value="ECO:0007669"/>
    <property type="project" value="UniProtKB-SubCell"/>
</dbReference>
<evidence type="ECO:0000256" key="4">
    <source>
        <dbReference type="ARBA" id="ARBA00022679"/>
    </source>
</evidence>
<name>A0A8B7NXW0_HYAAZ</name>
<dbReference type="GO" id="GO:0016758">
    <property type="term" value="F:hexosyltransferase activity"/>
    <property type="evidence" value="ECO:0007669"/>
    <property type="project" value="InterPro"/>
</dbReference>
<dbReference type="EC" id="2.4.1.-" evidence="10"/>
<dbReference type="GO" id="GO:0006493">
    <property type="term" value="P:protein O-linked glycosylation"/>
    <property type="evidence" value="ECO:0007669"/>
    <property type="project" value="TreeGrafter"/>
</dbReference>
<keyword evidence="7" id="KW-1133">Transmembrane helix</keyword>
<sequence length="419" mass="47591">MSSPTHPQPMFGARLVYLNMSSNEPLVEAPRPFPMFSCCTEGNNPWCKNNRWCCFVRTLQICLVLLLVYCLYSTLRAEETRRAPDSSDSPRMLWNARKPLGGNLDYDTKAFSVNVNVNVVDNATLPSFKSLRSKVLMAPKQFCAGDQVDIVILVHSRPSNIGSRKSIRKTWGGIRKLPDGRSLSLIFVMGLSFPYESYDYAMKNSRIIDEMTRHEAVQYQDVLLGDFHDIYHHLSIKHELGLRWLTQHCPRTSLIFKADDDAFVDVYGLFSFLDRTLETPHPTSMIACDVIPAGTEPKRAGKWAVSVLEYPKAQYPQYCSGLAYVMSMDVAKAIIQKAAARPWLWVDDVWVTGLLVEDMEIRYILLNARYCYDLEPLQSWLAATNASSSVPCTVAHLDARNSSYSDILNEIWQHVQAVR</sequence>
<comment type="similarity">
    <text evidence="2 10">Belongs to the glycosyltransferase 31 family.</text>
</comment>
<keyword evidence="3 10" id="KW-0328">Glycosyltransferase</keyword>
<dbReference type="GeneID" id="108675131"/>
<dbReference type="PANTHER" id="PTHR11214">
    <property type="entry name" value="BETA-1,3-N-ACETYLGLUCOSAMINYLTRANSFERASE"/>
    <property type="match status" value="1"/>
</dbReference>
<keyword evidence="9" id="KW-0472">Membrane</keyword>
<keyword evidence="6" id="KW-0735">Signal-anchor</keyword>
<accession>A0A8B7NXW0</accession>
<dbReference type="OMA" id="YVDIFRV"/>
<evidence type="ECO:0000256" key="9">
    <source>
        <dbReference type="ARBA" id="ARBA00023136"/>
    </source>
</evidence>
<keyword evidence="5" id="KW-0812">Transmembrane</keyword>
<evidence type="ECO:0000256" key="10">
    <source>
        <dbReference type="RuleBase" id="RU363063"/>
    </source>
</evidence>
<keyword evidence="8 10" id="KW-0333">Golgi apparatus</keyword>
<evidence type="ECO:0000256" key="8">
    <source>
        <dbReference type="ARBA" id="ARBA00023034"/>
    </source>
</evidence>
<keyword evidence="11" id="KW-1185">Reference proteome</keyword>
<dbReference type="Gene3D" id="3.90.550.50">
    <property type="match status" value="1"/>
</dbReference>
<evidence type="ECO:0000256" key="6">
    <source>
        <dbReference type="ARBA" id="ARBA00022968"/>
    </source>
</evidence>
<dbReference type="RefSeq" id="XP_018018608.1">
    <property type="nucleotide sequence ID" value="XM_018163119.2"/>
</dbReference>
<dbReference type="Pfam" id="PF01762">
    <property type="entry name" value="Galactosyl_T"/>
    <property type="match status" value="1"/>
</dbReference>
<protein>
    <recommendedName>
        <fullName evidence="10">Hexosyltransferase</fullName>
        <ecNumber evidence="10">2.4.1.-</ecNumber>
    </recommendedName>
</protein>
<proteinExistence type="inferred from homology"/>